<accession>A0A3D3R2U8</accession>
<keyword evidence="4" id="KW-0915">Sodium</keyword>
<dbReference type="AlphaFoldDB" id="A0A3D3R2U8"/>
<proteinExistence type="predicted"/>
<feature type="non-terminal residue" evidence="9">
    <location>
        <position position="145"/>
    </location>
</feature>
<feature type="transmembrane region" description="Helical" evidence="8">
    <location>
        <begin position="88"/>
        <end position="105"/>
    </location>
</feature>
<keyword evidence="2" id="KW-1003">Cell membrane</keyword>
<evidence type="ECO:0000313" key="10">
    <source>
        <dbReference type="Proteomes" id="UP000263642"/>
    </source>
</evidence>
<dbReference type="PANTHER" id="PTHR48086:SF3">
    <property type="entry name" value="SODIUM_PROLINE SYMPORTER"/>
    <property type="match status" value="1"/>
</dbReference>
<evidence type="ECO:0000256" key="2">
    <source>
        <dbReference type="ARBA" id="ARBA00022475"/>
    </source>
</evidence>
<reference evidence="9 10" key="1">
    <citation type="journal article" date="2018" name="Nat. Biotechnol.">
        <title>A standardized bacterial taxonomy based on genome phylogeny substantially revises the tree of life.</title>
        <authorList>
            <person name="Parks D.H."/>
            <person name="Chuvochina M."/>
            <person name="Waite D.W."/>
            <person name="Rinke C."/>
            <person name="Skarshewski A."/>
            <person name="Chaumeil P.A."/>
            <person name="Hugenholtz P."/>
        </authorList>
    </citation>
    <scope>NUCLEOTIDE SEQUENCE [LARGE SCALE GENOMIC DNA]</scope>
    <source>
        <strain evidence="9">UBA9375</strain>
    </source>
</reference>
<dbReference type="GO" id="GO:0015193">
    <property type="term" value="F:L-proline transmembrane transporter activity"/>
    <property type="evidence" value="ECO:0007669"/>
    <property type="project" value="TreeGrafter"/>
</dbReference>
<name>A0A3D3R2U8_9PLAN</name>
<comment type="catalytic activity">
    <reaction evidence="7">
        <text>L-proline(in) + Na(+)(in) = L-proline(out) + Na(+)(out)</text>
        <dbReference type="Rhea" id="RHEA:28967"/>
        <dbReference type="ChEBI" id="CHEBI:29101"/>
        <dbReference type="ChEBI" id="CHEBI:60039"/>
    </reaction>
</comment>
<evidence type="ECO:0000256" key="4">
    <source>
        <dbReference type="ARBA" id="ARBA00023053"/>
    </source>
</evidence>
<keyword evidence="3" id="KW-0769">Symport</keyword>
<keyword evidence="8" id="KW-0812">Transmembrane</keyword>
<keyword evidence="6" id="KW-0739">Sodium transport</keyword>
<keyword evidence="8" id="KW-1133">Transmembrane helix</keyword>
<gene>
    <name evidence="9" type="ORF">DIT97_07615</name>
</gene>
<evidence type="ECO:0000313" key="9">
    <source>
        <dbReference type="EMBL" id="HCO22916.1"/>
    </source>
</evidence>
<dbReference type="InterPro" id="IPR038377">
    <property type="entry name" value="Na/Glc_symporter_sf"/>
</dbReference>
<evidence type="ECO:0000256" key="1">
    <source>
        <dbReference type="ARBA" id="ARBA00004651"/>
    </source>
</evidence>
<dbReference type="InterPro" id="IPR050277">
    <property type="entry name" value="Sodium:Solute_Symporter"/>
</dbReference>
<feature type="transmembrane region" description="Helical" evidence="8">
    <location>
        <begin position="55"/>
        <end position="76"/>
    </location>
</feature>
<feature type="transmembrane region" description="Helical" evidence="8">
    <location>
        <begin position="15"/>
        <end position="35"/>
    </location>
</feature>
<dbReference type="Proteomes" id="UP000263642">
    <property type="component" value="Unassembled WGS sequence"/>
</dbReference>
<evidence type="ECO:0000256" key="3">
    <source>
        <dbReference type="ARBA" id="ARBA00022847"/>
    </source>
</evidence>
<dbReference type="Gene3D" id="1.20.1730.10">
    <property type="entry name" value="Sodium/glucose cotransporter"/>
    <property type="match status" value="1"/>
</dbReference>
<evidence type="ECO:0000256" key="8">
    <source>
        <dbReference type="SAM" id="Phobius"/>
    </source>
</evidence>
<evidence type="ECO:0000256" key="5">
    <source>
        <dbReference type="ARBA" id="ARBA00023065"/>
    </source>
</evidence>
<dbReference type="GO" id="GO:0005886">
    <property type="term" value="C:plasma membrane"/>
    <property type="evidence" value="ECO:0007669"/>
    <property type="project" value="UniProtKB-SubCell"/>
</dbReference>
<keyword evidence="8" id="KW-0472">Membrane</keyword>
<comment type="caution">
    <text evidence="9">The sequence shown here is derived from an EMBL/GenBank/DDBJ whole genome shotgun (WGS) entry which is preliminary data.</text>
</comment>
<keyword evidence="3" id="KW-0813">Transport</keyword>
<evidence type="ECO:0000256" key="6">
    <source>
        <dbReference type="ARBA" id="ARBA00023201"/>
    </source>
</evidence>
<dbReference type="PANTHER" id="PTHR48086">
    <property type="entry name" value="SODIUM/PROLINE SYMPORTER-RELATED"/>
    <property type="match status" value="1"/>
</dbReference>
<evidence type="ECO:0000256" key="7">
    <source>
        <dbReference type="ARBA" id="ARBA00033708"/>
    </source>
</evidence>
<keyword evidence="5" id="KW-0406">Ion transport</keyword>
<protein>
    <submittedName>
        <fullName evidence="9">Sodium:solute symporter</fullName>
    </submittedName>
</protein>
<dbReference type="EMBL" id="DQAY01000047">
    <property type="protein sequence ID" value="HCO22916.1"/>
    <property type="molecule type" value="Genomic_DNA"/>
</dbReference>
<organism evidence="9 10">
    <name type="scientific">Gimesia maris</name>
    <dbReference type="NCBI Taxonomy" id="122"/>
    <lineage>
        <taxon>Bacteria</taxon>
        <taxon>Pseudomonadati</taxon>
        <taxon>Planctomycetota</taxon>
        <taxon>Planctomycetia</taxon>
        <taxon>Planctomycetales</taxon>
        <taxon>Planctomycetaceae</taxon>
        <taxon>Gimesia</taxon>
    </lineage>
</organism>
<sequence length="145" mass="16679">MRSELLASVSFSLELADWLVLGLYLISMLAVGIYFSKRASQSADGFLIADRNLPWWVIGFSNVSTYSDAGGAWVWIFFFGGFMYLNKIAWISWSIWMPLVCIFWAKMWRRSQLVTTGELIEFRYSGKVAGWFRGFYGAYACLVWA</sequence>
<dbReference type="GO" id="GO:0005298">
    <property type="term" value="F:proline:sodium symporter activity"/>
    <property type="evidence" value="ECO:0007669"/>
    <property type="project" value="TreeGrafter"/>
</dbReference>
<dbReference type="GO" id="GO:0015824">
    <property type="term" value="P:proline transport"/>
    <property type="evidence" value="ECO:0007669"/>
    <property type="project" value="TreeGrafter"/>
</dbReference>
<comment type="subcellular location">
    <subcellularLocation>
        <location evidence="1">Cell membrane</location>
        <topology evidence="1">Multi-pass membrane protein</topology>
    </subcellularLocation>
</comment>